<reference evidence="8" key="1">
    <citation type="journal article" date="2014" name="Genome Announc.">
        <title>De novo whole-genome sequence and genome annotation of Lichtheimia ramosa.</title>
        <authorList>
            <person name="Linde J."/>
            <person name="Schwartze V."/>
            <person name="Binder U."/>
            <person name="Lass-Florl C."/>
            <person name="Voigt K."/>
            <person name="Horn F."/>
        </authorList>
    </citation>
    <scope>NUCLEOTIDE SEQUENCE</scope>
    <source>
        <strain evidence="8">JMRC FSU:6197</strain>
    </source>
</reference>
<evidence type="ECO:0000256" key="3">
    <source>
        <dbReference type="ARBA" id="ARBA00022833"/>
    </source>
</evidence>
<dbReference type="PROSITE" id="PS51084">
    <property type="entry name" value="HIT_2"/>
    <property type="match status" value="1"/>
</dbReference>
<dbReference type="GO" id="GO:0000398">
    <property type="term" value="P:mRNA splicing, via spliceosome"/>
    <property type="evidence" value="ECO:0007669"/>
    <property type="project" value="TreeGrafter"/>
</dbReference>
<dbReference type="PANTHER" id="PTHR12072:SF4">
    <property type="entry name" value="CWF19-LIKE PROTEIN 1"/>
    <property type="match status" value="1"/>
</dbReference>
<dbReference type="EMBL" id="LK023326">
    <property type="protein sequence ID" value="CDS08575.1"/>
    <property type="molecule type" value="Genomic_DNA"/>
</dbReference>
<feature type="domain" description="CCHC-type" evidence="6">
    <location>
        <begin position="365"/>
        <end position="380"/>
    </location>
</feature>
<dbReference type="SUPFAM" id="SSF57756">
    <property type="entry name" value="Retrovirus zinc finger-like domains"/>
    <property type="match status" value="2"/>
</dbReference>
<dbReference type="PANTHER" id="PTHR12072">
    <property type="entry name" value="CWF19, CELL CYCLE CONTROL PROTEIN"/>
    <property type="match status" value="1"/>
</dbReference>
<dbReference type="GO" id="GO:0008270">
    <property type="term" value="F:zinc ion binding"/>
    <property type="evidence" value="ECO:0007669"/>
    <property type="project" value="UniProtKB-KW"/>
</dbReference>
<protein>
    <recommendedName>
        <fullName evidence="9">CCHC-type domain-containing protein</fullName>
    </recommendedName>
</protein>
<evidence type="ECO:0000256" key="2">
    <source>
        <dbReference type="ARBA" id="ARBA00022771"/>
    </source>
</evidence>
<dbReference type="GO" id="GO:0003824">
    <property type="term" value="F:catalytic activity"/>
    <property type="evidence" value="ECO:0007669"/>
    <property type="project" value="InterPro"/>
</dbReference>
<comment type="caution">
    <text evidence="5">Lacks conserved residue(s) required for the propagation of feature annotation.</text>
</comment>
<dbReference type="InterPro" id="IPR006767">
    <property type="entry name" value="Cwf19-like_C_dom-2"/>
</dbReference>
<feature type="domain" description="HIT" evidence="7">
    <location>
        <begin position="441"/>
        <end position="519"/>
    </location>
</feature>
<dbReference type="InterPro" id="IPR001878">
    <property type="entry name" value="Znf_CCHC"/>
</dbReference>
<dbReference type="Gene3D" id="4.10.60.10">
    <property type="entry name" value="Zinc finger, CCHC-type"/>
    <property type="match status" value="2"/>
</dbReference>
<dbReference type="InterPro" id="IPR006768">
    <property type="entry name" value="Cwf19-like_C_dom-1"/>
</dbReference>
<feature type="domain" description="CCHC-type" evidence="6">
    <location>
        <begin position="315"/>
        <end position="330"/>
    </location>
</feature>
<dbReference type="Pfam" id="PF13696">
    <property type="entry name" value="zf-CCHC_2"/>
    <property type="match status" value="2"/>
</dbReference>
<organism evidence="8">
    <name type="scientific">Lichtheimia ramosa</name>
    <dbReference type="NCBI Taxonomy" id="688394"/>
    <lineage>
        <taxon>Eukaryota</taxon>
        <taxon>Fungi</taxon>
        <taxon>Fungi incertae sedis</taxon>
        <taxon>Mucoromycota</taxon>
        <taxon>Mucoromycotina</taxon>
        <taxon>Mucoromycetes</taxon>
        <taxon>Mucorales</taxon>
        <taxon>Lichtheimiaceae</taxon>
        <taxon>Lichtheimia</taxon>
    </lineage>
</organism>
<dbReference type="GO" id="GO:0003676">
    <property type="term" value="F:nucleic acid binding"/>
    <property type="evidence" value="ECO:0007669"/>
    <property type="project" value="InterPro"/>
</dbReference>
<keyword evidence="3" id="KW-0862">Zinc</keyword>
<dbReference type="SMART" id="SM00343">
    <property type="entry name" value="ZnF_C2HC"/>
    <property type="match status" value="3"/>
</dbReference>
<evidence type="ECO:0000256" key="1">
    <source>
        <dbReference type="ARBA" id="ARBA00022723"/>
    </source>
</evidence>
<dbReference type="InterPro" id="IPR036875">
    <property type="entry name" value="Znf_CCHC_sf"/>
</dbReference>
<dbReference type="InterPro" id="IPR040194">
    <property type="entry name" value="Cwf19-like"/>
</dbReference>
<dbReference type="Gene3D" id="3.30.428.10">
    <property type="entry name" value="HIT-like"/>
    <property type="match status" value="1"/>
</dbReference>
<keyword evidence="2 4" id="KW-0863">Zinc-finger</keyword>
<dbReference type="Pfam" id="PF04677">
    <property type="entry name" value="CwfJ_C_1"/>
    <property type="match status" value="1"/>
</dbReference>
<dbReference type="GO" id="GO:0061632">
    <property type="term" value="F:RNA lariat debranching enzyme activator activity"/>
    <property type="evidence" value="ECO:0007669"/>
    <property type="project" value="TreeGrafter"/>
</dbReference>
<evidence type="ECO:0000313" key="8">
    <source>
        <dbReference type="EMBL" id="CDS08575.1"/>
    </source>
</evidence>
<sequence>MAQQIKVLVTGSANGKHAELFGKIKTLHEKYGPFDVVLSTGNFFSEDPSADLGDLLGNKIDVPVITYFITGDRPLPPTVASHIEANDGEVCANLYHLGKRGKLQTASKLEIAFLSGVQEGGDDGAMTFTQADEEALRNTPMPAMSNPGVDILLTHQWAEGIQRESDNCKFTPAHASSAIARVTAALKPRYHFAAAESKFMEREPYNNITGFGPPDERAAEHVTRFVGLGDALNTDKQRWFYAFSLQPLKQMDPKELSNKPANTTECPFSEKAAASAAAAGHKRSLDAANEGGNFFWGGQQEQPAKRQALPGSDEKCAKCGEQGHPAQYCPTKLREGYICNKCKQPGHYIQMCPYRMPSIPDGYVCNNCNEPGHLKRDCPKGKRAPPTAEEMAEKLKSCWFCLSNPNLEKHLIVSIGSEMYATLAKGPVTSSSDSNSIPGGGHVLLIPITHYPTLRQIPDDARPNVMNEIQRYTDALRKFYTEHGHDMVVFEVSRQSMHNIGHAHLQIVPIPHEKSDMLEKTITDEAQNQGVQFMEKLPKNPDANYFKIDLPSGKSLVHIIRPRERFNLQFGRLVVAKLLGHPEREDWKTCAQSQQEERDDANAFKEAFKSYDPSM</sequence>
<evidence type="ECO:0008006" key="9">
    <source>
        <dbReference type="Google" id="ProtNLM"/>
    </source>
</evidence>
<dbReference type="OrthoDB" id="444325at2759"/>
<gene>
    <name evidence="8" type="ORF">LRAMOSA09936</name>
</gene>
<name>A0A077WMI5_9FUNG</name>
<accession>A0A077WMI5</accession>
<dbReference type="GO" id="GO:0071014">
    <property type="term" value="C:post-mRNA release spliceosomal complex"/>
    <property type="evidence" value="ECO:0007669"/>
    <property type="project" value="TreeGrafter"/>
</dbReference>
<dbReference type="InterPro" id="IPR011146">
    <property type="entry name" value="HIT-like"/>
</dbReference>
<dbReference type="CDD" id="cd07380">
    <property type="entry name" value="MPP_CWF19_N"/>
    <property type="match status" value="1"/>
</dbReference>
<dbReference type="PROSITE" id="PS50158">
    <property type="entry name" value="ZF_CCHC"/>
    <property type="match status" value="2"/>
</dbReference>
<dbReference type="InterPro" id="IPR036265">
    <property type="entry name" value="HIT-like_sf"/>
</dbReference>
<keyword evidence="1" id="KW-0479">Metal-binding</keyword>
<evidence type="ECO:0000256" key="4">
    <source>
        <dbReference type="PROSITE-ProRule" id="PRU00047"/>
    </source>
</evidence>
<proteinExistence type="predicted"/>
<dbReference type="Pfam" id="PF04676">
    <property type="entry name" value="CwfJ_C_2"/>
    <property type="match status" value="1"/>
</dbReference>
<dbReference type="InterPro" id="IPR025829">
    <property type="entry name" value="Zn_knuckle_CX2CX3GHX4C"/>
</dbReference>
<evidence type="ECO:0000259" key="7">
    <source>
        <dbReference type="PROSITE" id="PS51084"/>
    </source>
</evidence>
<dbReference type="AlphaFoldDB" id="A0A077WMI5"/>
<evidence type="ECO:0000256" key="5">
    <source>
        <dbReference type="PROSITE-ProRule" id="PRU00464"/>
    </source>
</evidence>
<evidence type="ECO:0000259" key="6">
    <source>
        <dbReference type="PROSITE" id="PS50158"/>
    </source>
</evidence>
<dbReference type="SUPFAM" id="SSF54197">
    <property type="entry name" value="HIT-like"/>
    <property type="match status" value="1"/>
</dbReference>